<keyword evidence="9" id="KW-0411">Iron-sulfur</keyword>
<dbReference type="Pfam" id="PF07992">
    <property type="entry name" value="Pyr_redox_2"/>
    <property type="match status" value="1"/>
</dbReference>
<dbReference type="PANTHER" id="PTHR42917">
    <property type="entry name" value="2,4-DIENOYL-COA REDUCTASE"/>
    <property type="match status" value="1"/>
</dbReference>
<keyword evidence="5" id="KW-0288">FMN</keyword>
<dbReference type="PANTHER" id="PTHR42917:SF2">
    <property type="entry name" value="2,4-DIENOYL-COA REDUCTASE [(2E)-ENOYL-COA-PRODUCING]"/>
    <property type="match status" value="1"/>
</dbReference>
<dbReference type="RefSeq" id="WP_014184785.1">
    <property type="nucleotide sequence ID" value="NC_016584.1"/>
</dbReference>
<evidence type="ECO:0000256" key="8">
    <source>
        <dbReference type="ARBA" id="ARBA00023004"/>
    </source>
</evidence>
<dbReference type="Gene3D" id="3.20.20.70">
    <property type="entry name" value="Aldolase class I"/>
    <property type="match status" value="1"/>
</dbReference>
<feature type="domain" description="NADH:flavin oxidoreductase/NADH oxidase N-terminal" evidence="10">
    <location>
        <begin position="9"/>
        <end position="339"/>
    </location>
</feature>
<comment type="cofactor">
    <cofactor evidence="1">
        <name>FMN</name>
        <dbReference type="ChEBI" id="CHEBI:58210"/>
    </cofactor>
</comment>
<comment type="similarity">
    <text evidence="3">In the N-terminal section; belongs to the NADH:flavin oxidoreductase/NADH oxidase family.</text>
</comment>
<evidence type="ECO:0000313" key="13">
    <source>
        <dbReference type="Proteomes" id="UP000006346"/>
    </source>
</evidence>
<keyword evidence="4" id="KW-0285">Flavoprotein</keyword>
<dbReference type="Pfam" id="PF00724">
    <property type="entry name" value="Oxidored_FMN"/>
    <property type="match status" value="1"/>
</dbReference>
<evidence type="ECO:0000256" key="5">
    <source>
        <dbReference type="ARBA" id="ARBA00022643"/>
    </source>
</evidence>
<keyword evidence="6" id="KW-0479">Metal-binding</keyword>
<evidence type="ECO:0000259" key="10">
    <source>
        <dbReference type="Pfam" id="PF00724"/>
    </source>
</evidence>
<dbReference type="eggNOG" id="COG0446">
    <property type="taxonomic scope" value="Bacteria"/>
</dbReference>
<name>G7WF90_DESOD</name>
<dbReference type="PRINTS" id="PR00469">
    <property type="entry name" value="PNDRDTASEII"/>
</dbReference>
<dbReference type="InterPro" id="IPR036188">
    <property type="entry name" value="FAD/NAD-bd_sf"/>
</dbReference>
<dbReference type="Proteomes" id="UP000006346">
    <property type="component" value="Chromosome"/>
</dbReference>
<keyword evidence="13" id="KW-1185">Reference proteome</keyword>
<dbReference type="InterPro" id="IPR051793">
    <property type="entry name" value="NADH:flavin_oxidoreductase"/>
</dbReference>
<evidence type="ECO:0000256" key="9">
    <source>
        <dbReference type="ARBA" id="ARBA00023014"/>
    </source>
</evidence>
<dbReference type="CDD" id="cd02803">
    <property type="entry name" value="OYE_like_FMN_family"/>
    <property type="match status" value="1"/>
</dbReference>
<dbReference type="GO" id="GO:0046872">
    <property type="term" value="F:metal ion binding"/>
    <property type="evidence" value="ECO:0007669"/>
    <property type="project" value="UniProtKB-KW"/>
</dbReference>
<evidence type="ECO:0000256" key="6">
    <source>
        <dbReference type="ARBA" id="ARBA00022723"/>
    </source>
</evidence>
<evidence type="ECO:0000256" key="4">
    <source>
        <dbReference type="ARBA" id="ARBA00022630"/>
    </source>
</evidence>
<evidence type="ECO:0000256" key="1">
    <source>
        <dbReference type="ARBA" id="ARBA00001917"/>
    </source>
</evidence>
<dbReference type="STRING" id="768706.Desor_2397"/>
<dbReference type="GO" id="GO:0010181">
    <property type="term" value="F:FMN binding"/>
    <property type="evidence" value="ECO:0007669"/>
    <property type="project" value="InterPro"/>
</dbReference>
<gene>
    <name evidence="12" type="ordered locus">Desor_2397</name>
</gene>
<sequence>MNKFRHYMAPIRIGSLELRNRGVMPAMVTNYCNGNGSVTNRLIAYHEARAKGGVGLIIVEAAYIDWAGKGFPNQIGIDSDALIPGLKRLAEHVHRHGAKIAIQLHHAGRQADLRVTGTDVVGPSAIPCPVIKAMPRELTVDEIKEVVNKYAMAAERAKKAGFDAVELHGTHGYILNQFLSPLSNHRTDEYGGSAEKRMKFPLEVIAAVRKCVGKDYPIIYRIASEEFLPGGLMLKDAVAFSKILVEHGVDALHISGGTYASDRSSSGSDDILGVYVENASEIKEAINNAIPVLVANRIKTPKFAEEIIESGKADLISAGRAVLCDADYYNKIGEGREDEIRTCLSCNHCTGELVSGFPVSCLYNPMLGKELDYDLGVRAREKKKVLVVGGGPGGMETAYIAASRGHRVTLFEQNDYLGGNLIPATKPPFKSEMMAAVEFLSHMLEKYHVQVKLRTKAGIDELKSEDPDVVIVASGSTPILPKIPGVEKDFVFTAEDVLMNRKIVGQKVLVIGGGSVGVETAELLASQNKEVSVVEMADEIFADLSPVLKAGMMGLVAQSKIQIMTGEKVLEIRDHAVVTNKQTLVNIDSVILAMGYRPNNELAQQLQEANINCQVIGDAVKPRKIVQAVTEGFEAAYNL</sequence>
<keyword evidence="8" id="KW-0408">Iron</keyword>
<evidence type="ECO:0000259" key="11">
    <source>
        <dbReference type="Pfam" id="PF07992"/>
    </source>
</evidence>
<dbReference type="InterPro" id="IPR023753">
    <property type="entry name" value="FAD/NAD-binding_dom"/>
</dbReference>
<dbReference type="HOGENOM" id="CLU_012153_1_1_9"/>
<dbReference type="InterPro" id="IPR013785">
    <property type="entry name" value="Aldolase_TIM"/>
</dbReference>
<dbReference type="PATRIC" id="fig|768706.3.peg.2405"/>
<evidence type="ECO:0000256" key="3">
    <source>
        <dbReference type="ARBA" id="ARBA00011048"/>
    </source>
</evidence>
<evidence type="ECO:0000313" key="12">
    <source>
        <dbReference type="EMBL" id="AET67976.1"/>
    </source>
</evidence>
<dbReference type="PRINTS" id="PR00368">
    <property type="entry name" value="FADPNR"/>
</dbReference>
<dbReference type="SUPFAM" id="SSF51905">
    <property type="entry name" value="FAD/NAD(P)-binding domain"/>
    <property type="match status" value="1"/>
</dbReference>
<dbReference type="Gene3D" id="3.40.50.720">
    <property type="entry name" value="NAD(P)-binding Rossmann-like Domain"/>
    <property type="match status" value="1"/>
</dbReference>
<dbReference type="EMBL" id="CP003108">
    <property type="protein sequence ID" value="AET67976.1"/>
    <property type="molecule type" value="Genomic_DNA"/>
</dbReference>
<reference evidence="13" key="1">
    <citation type="submission" date="2011-11" db="EMBL/GenBank/DDBJ databases">
        <title>Complete sequence of Desulfosporosinus orientis DSM 765.</title>
        <authorList>
            <person name="Lucas S."/>
            <person name="Han J."/>
            <person name="Lapidus A."/>
            <person name="Cheng J.-F."/>
            <person name="Goodwin L."/>
            <person name="Pitluck S."/>
            <person name="Peters L."/>
            <person name="Ovchinnikova G."/>
            <person name="Teshima H."/>
            <person name="Detter J.C."/>
            <person name="Han C."/>
            <person name="Tapia R."/>
            <person name="Land M."/>
            <person name="Hauser L."/>
            <person name="Kyrpides N."/>
            <person name="Ivanova N."/>
            <person name="Pagani I."/>
            <person name="Pester M."/>
            <person name="Spring S."/>
            <person name="Ollivier B."/>
            <person name="Rattei T."/>
            <person name="Klenk H.-P."/>
            <person name="Wagner M."/>
            <person name="Loy A."/>
            <person name="Woyke T."/>
        </authorList>
    </citation>
    <scope>NUCLEOTIDE SEQUENCE [LARGE SCALE GENOMIC DNA]</scope>
    <source>
        <strain evidence="13">ATCC 19365 / DSM 765 / NCIMB 8382 / VKM B-1628</strain>
    </source>
</reference>
<keyword evidence="7" id="KW-0560">Oxidoreductase</keyword>
<dbReference type="InterPro" id="IPR001155">
    <property type="entry name" value="OxRdtase_FMN_N"/>
</dbReference>
<evidence type="ECO:0000256" key="7">
    <source>
        <dbReference type="ARBA" id="ARBA00023002"/>
    </source>
</evidence>
<dbReference type="eggNOG" id="COG1902">
    <property type="taxonomic scope" value="Bacteria"/>
</dbReference>
<reference evidence="12 13" key="2">
    <citation type="journal article" date="2012" name="J. Bacteriol.">
        <title>Complete genome sequences of Desulfosporosinus orientis DSM765T, Desulfosporosinus youngiae DSM17734T, Desulfosporosinus meridiei DSM13257T, and Desulfosporosinus acidiphilus DSM22704T.</title>
        <authorList>
            <person name="Pester M."/>
            <person name="Brambilla E."/>
            <person name="Alazard D."/>
            <person name="Rattei T."/>
            <person name="Weinmaier T."/>
            <person name="Han J."/>
            <person name="Lucas S."/>
            <person name="Lapidus A."/>
            <person name="Cheng J.F."/>
            <person name="Goodwin L."/>
            <person name="Pitluck S."/>
            <person name="Peters L."/>
            <person name="Ovchinnikova G."/>
            <person name="Teshima H."/>
            <person name="Detter J.C."/>
            <person name="Han C.S."/>
            <person name="Tapia R."/>
            <person name="Land M.L."/>
            <person name="Hauser L."/>
            <person name="Kyrpides N.C."/>
            <person name="Ivanova N.N."/>
            <person name="Pagani I."/>
            <person name="Huntmann M."/>
            <person name="Wei C.L."/>
            <person name="Davenport K.W."/>
            <person name="Daligault H."/>
            <person name="Chain P.S."/>
            <person name="Chen A."/>
            <person name="Mavromatis K."/>
            <person name="Markowitz V."/>
            <person name="Szeto E."/>
            <person name="Mikhailova N."/>
            <person name="Pati A."/>
            <person name="Wagner M."/>
            <person name="Woyke T."/>
            <person name="Ollivier B."/>
            <person name="Klenk H.P."/>
            <person name="Spring S."/>
            <person name="Loy A."/>
        </authorList>
    </citation>
    <scope>NUCLEOTIDE SEQUENCE [LARGE SCALE GENOMIC DNA]</scope>
    <source>
        <strain evidence="13">ATCC 19365 / DSM 765 / NCIMB 8382 / VKM B-1628</strain>
    </source>
</reference>
<dbReference type="GO" id="GO:0051536">
    <property type="term" value="F:iron-sulfur cluster binding"/>
    <property type="evidence" value="ECO:0007669"/>
    <property type="project" value="UniProtKB-KW"/>
</dbReference>
<dbReference type="AlphaFoldDB" id="G7WF90"/>
<dbReference type="Gene3D" id="3.50.50.60">
    <property type="entry name" value="FAD/NAD(P)-binding domain"/>
    <property type="match status" value="1"/>
</dbReference>
<comment type="cofactor">
    <cofactor evidence="2">
        <name>[4Fe-4S] cluster</name>
        <dbReference type="ChEBI" id="CHEBI:49883"/>
    </cofactor>
</comment>
<dbReference type="OrthoDB" id="9772736at2"/>
<protein>
    <submittedName>
        <fullName evidence="12">NADH:flavin oxidoreductase</fullName>
    </submittedName>
</protein>
<dbReference type="KEGG" id="dor:Desor_2397"/>
<organism evidence="12 13">
    <name type="scientific">Desulfosporosinus orientis (strain ATCC 19365 / DSM 765 / NCIMB 8382 / VKM B-1628 / Singapore I)</name>
    <name type="common">Desulfotomaculum orientis</name>
    <dbReference type="NCBI Taxonomy" id="768706"/>
    <lineage>
        <taxon>Bacteria</taxon>
        <taxon>Bacillati</taxon>
        <taxon>Bacillota</taxon>
        <taxon>Clostridia</taxon>
        <taxon>Eubacteriales</taxon>
        <taxon>Desulfitobacteriaceae</taxon>
        <taxon>Desulfosporosinus</taxon>
    </lineage>
</organism>
<feature type="domain" description="FAD/NAD(P)-binding" evidence="11">
    <location>
        <begin position="383"/>
        <end position="613"/>
    </location>
</feature>
<dbReference type="SUPFAM" id="SSF51395">
    <property type="entry name" value="FMN-linked oxidoreductases"/>
    <property type="match status" value="1"/>
</dbReference>
<proteinExistence type="inferred from homology"/>
<accession>G7WF90</accession>
<evidence type="ECO:0000256" key="2">
    <source>
        <dbReference type="ARBA" id="ARBA00001966"/>
    </source>
</evidence>
<dbReference type="GO" id="GO:0016491">
    <property type="term" value="F:oxidoreductase activity"/>
    <property type="evidence" value="ECO:0007669"/>
    <property type="project" value="UniProtKB-KW"/>
</dbReference>